<feature type="signal peptide" evidence="10">
    <location>
        <begin position="1"/>
        <end position="23"/>
    </location>
</feature>
<dbReference type="InterPro" id="IPR010104">
    <property type="entry name" value="TonB_rcpt_bac"/>
</dbReference>
<feature type="domain" description="TonB-dependent receptor-like beta-barrel" evidence="11">
    <location>
        <begin position="463"/>
        <end position="904"/>
    </location>
</feature>
<comment type="caution">
    <text evidence="13">The sequence shown here is derived from an EMBL/GenBank/DDBJ whole genome shotgun (WGS) entry which is preliminary data.</text>
</comment>
<comment type="similarity">
    <text evidence="8 9">Belongs to the TonB-dependent receptor family.</text>
</comment>
<accession>T0ILG4</accession>
<dbReference type="Pfam" id="PF07715">
    <property type="entry name" value="Plug"/>
    <property type="match status" value="1"/>
</dbReference>
<dbReference type="PANTHER" id="PTHR40980">
    <property type="entry name" value="PLUG DOMAIN-CONTAINING PROTEIN"/>
    <property type="match status" value="1"/>
</dbReference>
<dbReference type="PATRIC" id="fig|1096930.3.peg.3339"/>
<dbReference type="Pfam" id="PF00593">
    <property type="entry name" value="TonB_dep_Rec_b-barrel"/>
    <property type="match status" value="1"/>
</dbReference>
<evidence type="ECO:0000256" key="5">
    <source>
        <dbReference type="ARBA" id="ARBA00023077"/>
    </source>
</evidence>
<keyword evidence="6 8" id="KW-0472">Membrane</keyword>
<dbReference type="InterPro" id="IPR012910">
    <property type="entry name" value="Plug_dom"/>
</dbReference>
<gene>
    <name evidence="13" type="ORF">L284_16825</name>
</gene>
<protein>
    <submittedName>
        <fullName evidence="13">TonB-dependent receptor</fullName>
    </submittedName>
</protein>
<dbReference type="eggNOG" id="COG1629">
    <property type="taxonomic scope" value="Bacteria"/>
</dbReference>
<evidence type="ECO:0000259" key="11">
    <source>
        <dbReference type="Pfam" id="PF00593"/>
    </source>
</evidence>
<proteinExistence type="inferred from homology"/>
<keyword evidence="7 8" id="KW-0998">Cell outer membrane</keyword>
<dbReference type="GO" id="GO:0030246">
    <property type="term" value="F:carbohydrate binding"/>
    <property type="evidence" value="ECO:0007669"/>
    <property type="project" value="InterPro"/>
</dbReference>
<evidence type="ECO:0000256" key="6">
    <source>
        <dbReference type="ARBA" id="ARBA00023136"/>
    </source>
</evidence>
<dbReference type="GO" id="GO:0009279">
    <property type="term" value="C:cell outer membrane"/>
    <property type="evidence" value="ECO:0007669"/>
    <property type="project" value="UniProtKB-SubCell"/>
</dbReference>
<dbReference type="eggNOG" id="COG4206">
    <property type="taxonomic scope" value="Bacteria"/>
</dbReference>
<evidence type="ECO:0000256" key="1">
    <source>
        <dbReference type="ARBA" id="ARBA00004571"/>
    </source>
</evidence>
<dbReference type="AlphaFoldDB" id="T0ILG4"/>
<evidence type="ECO:0000256" key="3">
    <source>
        <dbReference type="ARBA" id="ARBA00022452"/>
    </source>
</evidence>
<dbReference type="RefSeq" id="WP_021235158.1">
    <property type="nucleotide sequence ID" value="NZ_ATHL01000108.1"/>
</dbReference>
<evidence type="ECO:0000313" key="14">
    <source>
        <dbReference type="Proteomes" id="UP000015527"/>
    </source>
</evidence>
<dbReference type="InterPro" id="IPR000531">
    <property type="entry name" value="Beta-barrel_TonB"/>
</dbReference>
<keyword evidence="10" id="KW-0732">Signal</keyword>
<dbReference type="Proteomes" id="UP000015527">
    <property type="component" value="Unassembled WGS sequence"/>
</dbReference>
<evidence type="ECO:0000313" key="13">
    <source>
        <dbReference type="EMBL" id="EQB10504.1"/>
    </source>
</evidence>
<keyword evidence="13" id="KW-0675">Receptor</keyword>
<organism evidence="13 14">
    <name type="scientific">Novosphingobium lindaniclasticum LE124</name>
    <dbReference type="NCBI Taxonomy" id="1096930"/>
    <lineage>
        <taxon>Bacteria</taxon>
        <taxon>Pseudomonadati</taxon>
        <taxon>Pseudomonadota</taxon>
        <taxon>Alphaproteobacteria</taxon>
        <taxon>Sphingomonadales</taxon>
        <taxon>Sphingomonadaceae</taxon>
        <taxon>Novosphingobium</taxon>
    </lineage>
</organism>
<feature type="domain" description="TonB-dependent receptor plug" evidence="12">
    <location>
        <begin position="126"/>
        <end position="219"/>
    </location>
</feature>
<dbReference type="OrthoDB" id="5476657at2"/>
<dbReference type="Pfam" id="PF13620">
    <property type="entry name" value="CarboxypepD_reg"/>
    <property type="match status" value="1"/>
</dbReference>
<dbReference type="SUPFAM" id="SSF56935">
    <property type="entry name" value="Porins"/>
    <property type="match status" value="1"/>
</dbReference>
<evidence type="ECO:0000256" key="9">
    <source>
        <dbReference type="RuleBase" id="RU003357"/>
    </source>
</evidence>
<evidence type="ECO:0000259" key="12">
    <source>
        <dbReference type="Pfam" id="PF07715"/>
    </source>
</evidence>
<keyword evidence="5 9" id="KW-0798">TonB box</keyword>
<keyword evidence="4 8" id="KW-0812">Transmembrane</keyword>
<dbReference type="PROSITE" id="PS52016">
    <property type="entry name" value="TONB_DEPENDENT_REC_3"/>
    <property type="match status" value="1"/>
</dbReference>
<keyword evidence="3 8" id="KW-1134">Transmembrane beta strand</keyword>
<dbReference type="Gene3D" id="2.60.40.1120">
    <property type="entry name" value="Carboxypeptidase-like, regulatory domain"/>
    <property type="match status" value="1"/>
</dbReference>
<dbReference type="Gene3D" id="2.40.170.20">
    <property type="entry name" value="TonB-dependent receptor, beta-barrel domain"/>
    <property type="match status" value="1"/>
</dbReference>
<dbReference type="NCBIfam" id="TIGR01782">
    <property type="entry name" value="TonB-Xanth-Caul"/>
    <property type="match status" value="1"/>
</dbReference>
<dbReference type="InterPro" id="IPR037066">
    <property type="entry name" value="Plug_dom_sf"/>
</dbReference>
<dbReference type="SUPFAM" id="SSF49452">
    <property type="entry name" value="Starch-binding domain-like"/>
    <property type="match status" value="1"/>
</dbReference>
<comment type="subcellular location">
    <subcellularLocation>
        <location evidence="1 8">Cell outer membrane</location>
        <topology evidence="1 8">Multi-pass membrane protein</topology>
    </subcellularLocation>
</comment>
<dbReference type="CDD" id="cd01347">
    <property type="entry name" value="ligand_gated_channel"/>
    <property type="match status" value="1"/>
</dbReference>
<dbReference type="PANTHER" id="PTHR40980:SF4">
    <property type="entry name" value="TONB-DEPENDENT RECEPTOR-LIKE BETA-BARREL DOMAIN-CONTAINING PROTEIN"/>
    <property type="match status" value="1"/>
</dbReference>
<evidence type="ECO:0000256" key="8">
    <source>
        <dbReference type="PROSITE-ProRule" id="PRU01360"/>
    </source>
</evidence>
<dbReference type="InterPro" id="IPR013784">
    <property type="entry name" value="Carb-bd-like_fold"/>
</dbReference>
<evidence type="ECO:0000256" key="7">
    <source>
        <dbReference type="ARBA" id="ARBA00023237"/>
    </source>
</evidence>
<dbReference type="InterPro" id="IPR036942">
    <property type="entry name" value="Beta-barrel_TonB_sf"/>
</dbReference>
<reference evidence="13 14" key="1">
    <citation type="journal article" date="2013" name="Genome Announc.">
        <title>Genome Sequence of Novosphingobium lindaniclasticum LE124T, Isolated from a Hexachlorocyclohexane Dumpsite.</title>
        <authorList>
            <person name="Saxena A."/>
            <person name="Nayyar N."/>
            <person name="Sangwan N."/>
            <person name="Kumari R."/>
            <person name="Khurana J.P."/>
            <person name="Lal R."/>
        </authorList>
    </citation>
    <scope>NUCLEOTIDE SEQUENCE [LARGE SCALE GENOMIC DNA]</scope>
    <source>
        <strain evidence="13 14">LE124</strain>
    </source>
</reference>
<name>T0ILG4_9SPHN</name>
<evidence type="ECO:0000256" key="2">
    <source>
        <dbReference type="ARBA" id="ARBA00022448"/>
    </source>
</evidence>
<keyword evidence="2 8" id="KW-0813">Transport</keyword>
<sequence>MKTSIRIVAGLLASASFATIAQAGEVAGSVHDASGERPLQSASVRIVELNRAAETDRAGNYVFGDVPAGTYTLEARYVGAEVTTKNITVPATGRIGGDFDLPAIGGGDILVTGQTANLTSALSRQKAADGVVSVLTRDAVGQFPDQNVAESLRRLPGINILNDQGEGRFVAVRGLDPNLNSTSLNGVRIPAPESDVRQVALDVVSSDTIESVEVKKSFTPDMDGDFIGASVEIKTTSAFDSKKNRYSLNAEGSWNDYSGKVTPKGAFDFTQKLGENFGIAGSVSYYKRKFETDNVEAADWTEDDNGNAYAESLEYRDYDVERTRINAALSLDWRVSDTTKAYVRGNWAQFDDHEYRRRTTFDFSDFGEASSATGSTVRFDTATLDDGDKLTIERDHKDRFERQRIRSVAIGSDTDTGTWKFNWQGSYAKSTEKETFSVDPSRYTAEFENDSGVAIDVNNGNKFFPAYSVANGAASVNDAGNYAFDRLELTTLSDSQDEEWAAKADLARTFAGDNGDFTVQGGVKARWRKKSYDFNMSRFDGYDGDYTLADVLGKQTYRLLDMGPVASKRGPADFYRANEDGFEYNDVDSLIDSSTSDYSVREDILAGYLLGRWDSATLRVIGGVRVERTYNKLNGNLVAVSEQEDPTDPDETISVVDVSSVGYERNYTNWLPSLTLRWSPQSNLVARAAGYKTVVRPKLADLAPRYSINEDGEAEFGNPYLKPYQAWNFDAGFDYYFTNNGAISFGGFYKSIKDYTYSAFSSEEGTFNGVDYTELRSPVNGDTATVAGLEASFSQVFSMLPAPFDGLLTQLNYTYTYARGTVLDDDGVARRISLPSSSKNTFNVVLGYEKGPVSLRAAGTFRDKYLDEVGGAPDQDRIVNQHFQLDLSAKFKVTENVRLFADWVNVNNAKFYAYQDFAGSKRLLQYEEYGSTVKFGAKVTF</sequence>
<dbReference type="InterPro" id="IPR039426">
    <property type="entry name" value="TonB-dep_rcpt-like"/>
</dbReference>
<feature type="chain" id="PRO_5004565243" evidence="10">
    <location>
        <begin position="24"/>
        <end position="941"/>
    </location>
</feature>
<dbReference type="EMBL" id="ATHL01000108">
    <property type="protein sequence ID" value="EQB10504.1"/>
    <property type="molecule type" value="Genomic_DNA"/>
</dbReference>
<evidence type="ECO:0000256" key="4">
    <source>
        <dbReference type="ARBA" id="ARBA00022692"/>
    </source>
</evidence>
<keyword evidence="14" id="KW-1185">Reference proteome</keyword>
<dbReference type="Gene3D" id="2.170.130.10">
    <property type="entry name" value="TonB-dependent receptor, plug domain"/>
    <property type="match status" value="1"/>
</dbReference>
<evidence type="ECO:0000256" key="10">
    <source>
        <dbReference type="SAM" id="SignalP"/>
    </source>
</evidence>